<organism evidence="8">
    <name type="scientific">hydrothermal vent metagenome</name>
    <dbReference type="NCBI Taxonomy" id="652676"/>
    <lineage>
        <taxon>unclassified sequences</taxon>
        <taxon>metagenomes</taxon>
        <taxon>ecological metagenomes</taxon>
    </lineage>
</organism>
<protein>
    <recommendedName>
        <fullName evidence="1">Transcriptional regulator MraZ</fullName>
    </recommendedName>
</protein>
<dbReference type="SUPFAM" id="SSF89447">
    <property type="entry name" value="AbrB/MazE/MraZ-like"/>
    <property type="match status" value="1"/>
</dbReference>
<keyword evidence="4" id="KW-0805">Transcription regulation</keyword>
<dbReference type="NCBIfam" id="TIGR00242">
    <property type="entry name" value="division/cell wall cluster transcriptional repressor MraZ"/>
    <property type="match status" value="1"/>
</dbReference>
<dbReference type="AlphaFoldDB" id="A0A3B0Y681"/>
<evidence type="ECO:0000259" key="7">
    <source>
        <dbReference type="PROSITE" id="PS51740"/>
    </source>
</evidence>
<dbReference type="CDD" id="cd16320">
    <property type="entry name" value="MraZ_N"/>
    <property type="match status" value="1"/>
</dbReference>
<dbReference type="PANTHER" id="PTHR34701">
    <property type="entry name" value="TRANSCRIPTIONAL REGULATOR MRAZ"/>
    <property type="match status" value="1"/>
</dbReference>
<keyword evidence="2" id="KW-0963">Cytoplasm</keyword>
<dbReference type="GO" id="GO:0000976">
    <property type="term" value="F:transcription cis-regulatory region binding"/>
    <property type="evidence" value="ECO:0007669"/>
    <property type="project" value="TreeGrafter"/>
</dbReference>
<gene>
    <name evidence="8" type="ORF">MNBD_GAMMA12-1740</name>
</gene>
<evidence type="ECO:0000256" key="5">
    <source>
        <dbReference type="ARBA" id="ARBA00023125"/>
    </source>
</evidence>
<keyword evidence="5" id="KW-0238">DNA-binding</keyword>
<dbReference type="InterPro" id="IPR035642">
    <property type="entry name" value="MraZ_N"/>
</dbReference>
<keyword evidence="8" id="KW-0131">Cell cycle</keyword>
<proteinExistence type="inferred from homology"/>
<dbReference type="PROSITE" id="PS51740">
    <property type="entry name" value="SPOVT_ABRB"/>
    <property type="match status" value="2"/>
</dbReference>
<evidence type="ECO:0000256" key="2">
    <source>
        <dbReference type="ARBA" id="ARBA00022490"/>
    </source>
</evidence>
<evidence type="ECO:0000313" key="8">
    <source>
        <dbReference type="EMBL" id="VAW72350.1"/>
    </source>
</evidence>
<evidence type="ECO:0000256" key="1">
    <source>
        <dbReference type="ARBA" id="ARBA00013860"/>
    </source>
</evidence>
<reference evidence="8" key="1">
    <citation type="submission" date="2018-06" db="EMBL/GenBank/DDBJ databases">
        <authorList>
            <person name="Zhirakovskaya E."/>
        </authorList>
    </citation>
    <scope>NUCLEOTIDE SEQUENCE</scope>
</reference>
<evidence type="ECO:0000256" key="6">
    <source>
        <dbReference type="ARBA" id="ARBA00023163"/>
    </source>
</evidence>
<keyword evidence="8" id="KW-0132">Cell division</keyword>
<evidence type="ECO:0000256" key="3">
    <source>
        <dbReference type="ARBA" id="ARBA00022737"/>
    </source>
</evidence>
<accession>A0A3B0Y681</accession>
<evidence type="ECO:0000256" key="4">
    <source>
        <dbReference type="ARBA" id="ARBA00023015"/>
    </source>
</evidence>
<name>A0A3B0Y681_9ZZZZ</name>
<dbReference type="Gene3D" id="3.40.1550.20">
    <property type="entry name" value="Transcriptional regulator MraZ domain"/>
    <property type="match status" value="1"/>
</dbReference>
<feature type="domain" description="SpoVT-AbrB" evidence="7">
    <location>
        <begin position="81"/>
        <end position="124"/>
    </location>
</feature>
<dbReference type="InterPro" id="IPR007159">
    <property type="entry name" value="SpoVT-AbrB_dom"/>
</dbReference>
<keyword evidence="6" id="KW-0804">Transcription</keyword>
<dbReference type="Pfam" id="PF02381">
    <property type="entry name" value="MraZ"/>
    <property type="match status" value="2"/>
</dbReference>
<keyword evidence="3" id="KW-0677">Repeat</keyword>
<dbReference type="InterPro" id="IPR003444">
    <property type="entry name" value="MraZ"/>
</dbReference>
<dbReference type="HAMAP" id="MF_01008">
    <property type="entry name" value="MraZ"/>
    <property type="match status" value="1"/>
</dbReference>
<dbReference type="GO" id="GO:0003700">
    <property type="term" value="F:DNA-binding transcription factor activity"/>
    <property type="evidence" value="ECO:0007669"/>
    <property type="project" value="InterPro"/>
</dbReference>
<sequence>MFRGTHYLSNDVKGRFAVPTRYRDLLLKASSGELVITVHPAERCLLIYPTPQWDEIQLKIEKLSNVKKNLHDIQLMLMGMASDVEMDGQGRVQIAQHLREYAEIEKKGVLVGQGKRFEYWQEEKWNAKVQEWTINGLVSDEEMEAEVANLTL</sequence>
<dbReference type="GO" id="GO:2000143">
    <property type="term" value="P:negative regulation of DNA-templated transcription initiation"/>
    <property type="evidence" value="ECO:0007669"/>
    <property type="project" value="TreeGrafter"/>
</dbReference>
<feature type="domain" description="SpoVT-AbrB" evidence="7">
    <location>
        <begin position="5"/>
        <end position="52"/>
    </location>
</feature>
<dbReference type="InterPro" id="IPR035644">
    <property type="entry name" value="MraZ_C"/>
</dbReference>
<dbReference type="InterPro" id="IPR020603">
    <property type="entry name" value="MraZ_dom"/>
</dbReference>
<dbReference type="GO" id="GO:0051301">
    <property type="term" value="P:cell division"/>
    <property type="evidence" value="ECO:0007669"/>
    <property type="project" value="UniProtKB-KW"/>
</dbReference>
<dbReference type="InterPro" id="IPR037914">
    <property type="entry name" value="SpoVT-AbrB_sf"/>
</dbReference>
<dbReference type="EMBL" id="UOFL01000036">
    <property type="protein sequence ID" value="VAW72350.1"/>
    <property type="molecule type" value="Genomic_DNA"/>
</dbReference>
<dbReference type="CDD" id="cd16321">
    <property type="entry name" value="MraZ_C"/>
    <property type="match status" value="1"/>
</dbReference>
<dbReference type="InterPro" id="IPR038619">
    <property type="entry name" value="MraZ_sf"/>
</dbReference>
<dbReference type="PANTHER" id="PTHR34701:SF1">
    <property type="entry name" value="TRANSCRIPTIONAL REGULATOR MRAZ"/>
    <property type="match status" value="1"/>
</dbReference>